<dbReference type="Gene3D" id="1.20.58.900">
    <property type="match status" value="1"/>
</dbReference>
<dbReference type="PROSITE" id="PS50826">
    <property type="entry name" value="RUN"/>
    <property type="match status" value="1"/>
</dbReference>
<dbReference type="Pfam" id="PF02759">
    <property type="entry name" value="RUN"/>
    <property type="match status" value="1"/>
</dbReference>
<organism evidence="4">
    <name type="scientific">Rodentolepis nana</name>
    <name type="common">Dwarf tapeworm</name>
    <name type="synonym">Hymenolepis nana</name>
    <dbReference type="NCBI Taxonomy" id="102285"/>
    <lineage>
        <taxon>Eukaryota</taxon>
        <taxon>Metazoa</taxon>
        <taxon>Spiralia</taxon>
        <taxon>Lophotrochozoa</taxon>
        <taxon>Platyhelminthes</taxon>
        <taxon>Cestoda</taxon>
        <taxon>Eucestoda</taxon>
        <taxon>Cyclophyllidea</taxon>
        <taxon>Hymenolepididae</taxon>
        <taxon>Rodentolepis</taxon>
    </lineage>
</organism>
<dbReference type="EMBL" id="UZAE01000189">
    <property type="protein sequence ID" value="VDN96493.1"/>
    <property type="molecule type" value="Genomic_DNA"/>
</dbReference>
<accession>A0A0R3T195</accession>
<evidence type="ECO:0000313" key="4">
    <source>
        <dbReference type="WBParaSite" id="HNAJ_0000063401-mRNA-1"/>
    </source>
</evidence>
<dbReference type="AlphaFoldDB" id="A0A0R3T195"/>
<dbReference type="WBParaSite" id="HNAJ_0000063401-mRNA-1">
    <property type="protein sequence ID" value="HNAJ_0000063401-mRNA-1"/>
    <property type="gene ID" value="HNAJ_0000063401"/>
</dbReference>
<dbReference type="SUPFAM" id="SSF140741">
    <property type="entry name" value="RUN domain-like"/>
    <property type="match status" value="1"/>
</dbReference>
<dbReference type="STRING" id="102285.A0A0R3T195"/>
<gene>
    <name evidence="2" type="ORF">HNAJ_LOCUS634</name>
</gene>
<sequence>MSTSPSSENGISSKDRNFGFFTLNKRNKFISNSFFNDGPSAAERRFSFQKAFSHDQPSGAESQDLQKKRSALIEDLKQKVKILAEESVTRSYIHEESSNVTAFCGAVDACLRFGLILRRPVINYRESRTFSLLKEIGRSLPEAKKVVKRVQELEEGVNGFGNTFSLSSLGYSDSPRRNLPAATGSLSKYLWIRVALFQKTLDKIVDYLVEHAA</sequence>
<dbReference type="OrthoDB" id="10264062at2759"/>
<evidence type="ECO:0000259" key="1">
    <source>
        <dbReference type="PROSITE" id="PS50826"/>
    </source>
</evidence>
<evidence type="ECO:0000313" key="2">
    <source>
        <dbReference type="EMBL" id="VDN96493.1"/>
    </source>
</evidence>
<dbReference type="Proteomes" id="UP000278807">
    <property type="component" value="Unassembled WGS sequence"/>
</dbReference>
<dbReference type="InterPro" id="IPR037213">
    <property type="entry name" value="Run_dom_sf"/>
</dbReference>
<reference evidence="2 3" key="2">
    <citation type="submission" date="2018-11" db="EMBL/GenBank/DDBJ databases">
        <authorList>
            <consortium name="Pathogen Informatics"/>
        </authorList>
    </citation>
    <scope>NUCLEOTIDE SEQUENCE [LARGE SCALE GENOMIC DNA]</scope>
</reference>
<name>A0A0R3T195_RODNA</name>
<protein>
    <submittedName>
        <fullName evidence="4">RUN domain-containing protein</fullName>
    </submittedName>
</protein>
<keyword evidence="3" id="KW-1185">Reference proteome</keyword>
<evidence type="ECO:0000313" key="3">
    <source>
        <dbReference type="Proteomes" id="UP000278807"/>
    </source>
</evidence>
<dbReference type="InterPro" id="IPR004012">
    <property type="entry name" value="Run_dom"/>
</dbReference>
<proteinExistence type="predicted"/>
<feature type="domain" description="RUN" evidence="1">
    <location>
        <begin position="94"/>
        <end position="213"/>
    </location>
</feature>
<reference evidence="4" key="1">
    <citation type="submission" date="2017-02" db="UniProtKB">
        <authorList>
            <consortium name="WormBaseParasite"/>
        </authorList>
    </citation>
    <scope>IDENTIFICATION</scope>
</reference>